<name>A0A5B7U0N2_9FLAO</name>
<dbReference type="PROSITE" id="PS50042">
    <property type="entry name" value="CNMP_BINDING_3"/>
    <property type="match status" value="1"/>
</dbReference>
<proteinExistence type="predicted"/>
<dbReference type="AlphaFoldDB" id="A0A5B7U0N2"/>
<reference evidence="2 4" key="1">
    <citation type="submission" date="2019-05" db="EMBL/GenBank/DDBJ databases">
        <title>Algicella ahnfeltiae gen. nov., sp. nov., a novel marine bacterium of the family Flavobacteriaceae isolated from a red alga.</title>
        <authorList>
            <person name="Nedashkovskaya O.I."/>
            <person name="Kukhlevskiy A.D."/>
            <person name="Kim S.-G."/>
            <person name="Zhukova N.V."/>
            <person name="Mikhailov V.V."/>
        </authorList>
    </citation>
    <scope>NUCLEOTIDE SEQUENCE [LARGE SCALE GENOMIC DNA]</scope>
    <source>
        <strain evidence="2 4">10Alg115</strain>
    </source>
</reference>
<dbReference type="Proteomes" id="UP000306229">
    <property type="component" value="Chromosome"/>
</dbReference>
<dbReference type="Gene3D" id="2.60.120.10">
    <property type="entry name" value="Jelly Rolls"/>
    <property type="match status" value="1"/>
</dbReference>
<organism evidence="2 4">
    <name type="scientific">Aureibaculum algae</name>
    <dbReference type="NCBI Taxonomy" id="2584122"/>
    <lineage>
        <taxon>Bacteria</taxon>
        <taxon>Pseudomonadati</taxon>
        <taxon>Bacteroidota</taxon>
        <taxon>Flavobacteriia</taxon>
        <taxon>Flavobacteriales</taxon>
        <taxon>Flavobacteriaceae</taxon>
        <taxon>Aureibaculum</taxon>
    </lineage>
</organism>
<dbReference type="SUPFAM" id="SSF51206">
    <property type="entry name" value="cAMP-binding domain-like"/>
    <property type="match status" value="1"/>
</dbReference>
<dbReference type="EMBL" id="CP040749">
    <property type="protein sequence ID" value="QCX41056.1"/>
    <property type="molecule type" value="Genomic_DNA"/>
</dbReference>
<dbReference type="Pfam" id="PF00027">
    <property type="entry name" value="cNMP_binding"/>
    <property type="match status" value="1"/>
</dbReference>
<dbReference type="CDD" id="cd00038">
    <property type="entry name" value="CAP_ED"/>
    <property type="match status" value="1"/>
</dbReference>
<evidence type="ECO:0000313" key="3">
    <source>
        <dbReference type="EMBL" id="QCX41091.1"/>
    </source>
</evidence>
<sequence>MKEYLSSINIFKNSEIDEVIQFGSYHKYKKGDFFIKEGQISKNMAFINSGILRSYYYSNSGNEITYCLSFPESFITAFSSYISQEKSSINIQALSDTELFVIQKNQMDKLIKENTNWLLFQKQTAEKYFMTLEKRVFEHQKEKAENRYTNLIKRHPEYIKQIPLQYIASYLGITQRHLSRIRAKTDF</sequence>
<dbReference type="KEGG" id="fbe:FF125_16105"/>
<feature type="domain" description="Cyclic nucleotide-binding" evidence="1">
    <location>
        <begin position="4"/>
        <end position="111"/>
    </location>
</feature>
<dbReference type="OrthoDB" id="758145at2"/>
<dbReference type="InterPro" id="IPR000595">
    <property type="entry name" value="cNMP-bd_dom"/>
</dbReference>
<evidence type="ECO:0000259" key="1">
    <source>
        <dbReference type="PROSITE" id="PS50042"/>
    </source>
</evidence>
<dbReference type="KEGG" id="fbe:FF125_11620"/>
<keyword evidence="4" id="KW-1185">Reference proteome</keyword>
<evidence type="ECO:0000313" key="2">
    <source>
        <dbReference type="EMBL" id="QCX41056.1"/>
    </source>
</evidence>
<accession>A0A5B7U0N2</accession>
<gene>
    <name evidence="2" type="ORF">FF125_11620</name>
    <name evidence="3" type="ORF">FF125_16105</name>
</gene>
<dbReference type="InterPro" id="IPR018490">
    <property type="entry name" value="cNMP-bd_dom_sf"/>
</dbReference>
<dbReference type="InterPro" id="IPR014710">
    <property type="entry name" value="RmlC-like_jellyroll"/>
</dbReference>
<protein>
    <submittedName>
        <fullName evidence="2">Crp/Fnr family transcriptional regulator</fullName>
    </submittedName>
</protein>
<evidence type="ECO:0000313" key="4">
    <source>
        <dbReference type="Proteomes" id="UP000306229"/>
    </source>
</evidence>
<dbReference type="EMBL" id="CP040749">
    <property type="protein sequence ID" value="QCX41091.1"/>
    <property type="molecule type" value="Genomic_DNA"/>
</dbReference>